<keyword evidence="2" id="KW-0378">Hydrolase</keyword>
<dbReference type="GO" id="GO:0006259">
    <property type="term" value="P:DNA metabolic process"/>
    <property type="evidence" value="ECO:0007669"/>
    <property type="project" value="UniProtKB-ARBA"/>
</dbReference>
<dbReference type="SUPFAM" id="SSF53098">
    <property type="entry name" value="Ribonuclease H-like"/>
    <property type="match status" value="1"/>
</dbReference>
<evidence type="ECO:0000259" key="4">
    <source>
        <dbReference type="SMART" id="SM00479"/>
    </source>
</evidence>
<dbReference type="InterPro" id="IPR013520">
    <property type="entry name" value="Ribonucl_H"/>
</dbReference>
<evidence type="ECO:0000256" key="1">
    <source>
        <dbReference type="ARBA" id="ARBA00022722"/>
    </source>
</evidence>
<accession>A0A1M4VVF8</accession>
<dbReference type="Proteomes" id="UP000184041">
    <property type="component" value="Unassembled WGS sequence"/>
</dbReference>
<gene>
    <name evidence="5" type="ORF">SAMN05443144_10347</name>
</gene>
<keyword evidence="1" id="KW-0540">Nuclease</keyword>
<dbReference type="AlphaFoldDB" id="A0A1M4VVF8"/>
<keyword evidence="6" id="KW-1185">Reference proteome</keyword>
<dbReference type="RefSeq" id="WP_073059463.1">
    <property type="nucleotide sequence ID" value="NZ_FQUS01000003.1"/>
</dbReference>
<dbReference type="EMBL" id="FQUS01000003">
    <property type="protein sequence ID" value="SHE72900.1"/>
    <property type="molecule type" value="Genomic_DNA"/>
</dbReference>
<proteinExistence type="predicted"/>
<dbReference type="Pfam" id="PF00929">
    <property type="entry name" value="RNase_T"/>
    <property type="match status" value="1"/>
</dbReference>
<dbReference type="PANTHER" id="PTHR30231">
    <property type="entry name" value="DNA POLYMERASE III SUBUNIT EPSILON"/>
    <property type="match status" value="1"/>
</dbReference>
<dbReference type="CDD" id="cd06127">
    <property type="entry name" value="DEDDh"/>
    <property type="match status" value="1"/>
</dbReference>
<dbReference type="InterPro" id="IPR012337">
    <property type="entry name" value="RNaseH-like_sf"/>
</dbReference>
<dbReference type="InterPro" id="IPR036397">
    <property type="entry name" value="RNaseH_sf"/>
</dbReference>
<dbReference type="GO" id="GO:0005829">
    <property type="term" value="C:cytosol"/>
    <property type="evidence" value="ECO:0007669"/>
    <property type="project" value="TreeGrafter"/>
</dbReference>
<organism evidence="5 6">
    <name type="scientific">Fodinibius roseus</name>
    <dbReference type="NCBI Taxonomy" id="1194090"/>
    <lineage>
        <taxon>Bacteria</taxon>
        <taxon>Pseudomonadati</taxon>
        <taxon>Balneolota</taxon>
        <taxon>Balneolia</taxon>
        <taxon>Balneolales</taxon>
        <taxon>Balneolaceae</taxon>
        <taxon>Fodinibius</taxon>
    </lineage>
</organism>
<evidence type="ECO:0000256" key="3">
    <source>
        <dbReference type="ARBA" id="ARBA00022839"/>
    </source>
</evidence>
<dbReference type="GO" id="GO:0008408">
    <property type="term" value="F:3'-5' exonuclease activity"/>
    <property type="evidence" value="ECO:0007669"/>
    <property type="project" value="TreeGrafter"/>
</dbReference>
<dbReference type="SMART" id="SM00479">
    <property type="entry name" value="EXOIII"/>
    <property type="match status" value="1"/>
</dbReference>
<dbReference type="STRING" id="1194090.SAMN05443144_10347"/>
<reference evidence="5 6" key="1">
    <citation type="submission" date="2016-11" db="EMBL/GenBank/DDBJ databases">
        <authorList>
            <person name="Jaros S."/>
            <person name="Januszkiewicz K."/>
            <person name="Wedrychowicz H."/>
        </authorList>
    </citation>
    <scope>NUCLEOTIDE SEQUENCE [LARGE SCALE GENOMIC DNA]</scope>
    <source>
        <strain evidence="5 6">DSM 21986</strain>
    </source>
</reference>
<dbReference type="Gene3D" id="3.30.420.10">
    <property type="entry name" value="Ribonuclease H-like superfamily/Ribonuclease H"/>
    <property type="match status" value="1"/>
</dbReference>
<dbReference type="GO" id="GO:0003676">
    <property type="term" value="F:nucleic acid binding"/>
    <property type="evidence" value="ECO:0007669"/>
    <property type="project" value="InterPro"/>
</dbReference>
<dbReference type="OrthoDB" id="9803913at2"/>
<evidence type="ECO:0000256" key="2">
    <source>
        <dbReference type="ARBA" id="ARBA00022801"/>
    </source>
</evidence>
<evidence type="ECO:0000313" key="5">
    <source>
        <dbReference type="EMBL" id="SHE72900.1"/>
    </source>
</evidence>
<protein>
    <submittedName>
        <fullName evidence="5">DNA polymerase III, epsilon subunit</fullName>
    </submittedName>
</protein>
<feature type="domain" description="Exonuclease" evidence="4">
    <location>
        <begin position="40"/>
        <end position="215"/>
    </location>
</feature>
<dbReference type="PANTHER" id="PTHR30231:SF4">
    <property type="entry name" value="PROTEIN NEN2"/>
    <property type="match status" value="1"/>
</dbReference>
<evidence type="ECO:0000313" key="6">
    <source>
        <dbReference type="Proteomes" id="UP000184041"/>
    </source>
</evidence>
<keyword evidence="3" id="KW-0269">Exonuclease</keyword>
<name>A0A1M4VVF8_9BACT</name>
<sequence length="226" mass="25774">MDWFNFLTGQKARQSSFVVDYIRRFENKKADSDEPVSRCSFVALDTETTGLEVKRDYIVSYGSVAIRSYAIKVNRARQLYLHPKKESTKEAIKVHEIINAKDTLSLRSFVKLFLGDIGHAVLVGHNIGFDIAMLEKAARPFGLKKIRNHRLDTYDLAVRLELGKHTDYSLINKKDYQLDALCRRYHIPLDDRHTAAGDAFLTAQLFLKLLKIAEKRGITTLGSLLS</sequence>